<comment type="caution">
    <text evidence="10">Lacks conserved residue(s) required for the propagation of feature annotation.</text>
</comment>
<name>A0A482V9A7_ASBVE</name>
<dbReference type="Pfam" id="PF02949">
    <property type="entry name" value="7tm_6"/>
    <property type="match status" value="1"/>
</dbReference>
<proteinExistence type="inferred from homology"/>
<organism evidence="11 12">
    <name type="scientific">Asbolus verrucosus</name>
    <name type="common">Desert ironclad beetle</name>
    <dbReference type="NCBI Taxonomy" id="1661398"/>
    <lineage>
        <taxon>Eukaryota</taxon>
        <taxon>Metazoa</taxon>
        <taxon>Ecdysozoa</taxon>
        <taxon>Arthropoda</taxon>
        <taxon>Hexapoda</taxon>
        <taxon>Insecta</taxon>
        <taxon>Pterygota</taxon>
        <taxon>Neoptera</taxon>
        <taxon>Endopterygota</taxon>
        <taxon>Coleoptera</taxon>
        <taxon>Polyphaga</taxon>
        <taxon>Cucujiformia</taxon>
        <taxon>Tenebrionidae</taxon>
        <taxon>Pimeliinae</taxon>
        <taxon>Asbolus</taxon>
    </lineage>
</organism>
<dbReference type="InterPro" id="IPR004117">
    <property type="entry name" value="7tm6_olfct_rcpt"/>
</dbReference>
<dbReference type="GO" id="GO:0005549">
    <property type="term" value="F:odorant binding"/>
    <property type="evidence" value="ECO:0007669"/>
    <property type="project" value="InterPro"/>
</dbReference>
<dbReference type="AlphaFoldDB" id="A0A482V9A7"/>
<evidence type="ECO:0000256" key="3">
    <source>
        <dbReference type="ARBA" id="ARBA00022606"/>
    </source>
</evidence>
<feature type="transmembrane region" description="Helical" evidence="10">
    <location>
        <begin position="42"/>
        <end position="63"/>
    </location>
</feature>
<keyword evidence="3 10" id="KW-0716">Sensory transduction</keyword>
<feature type="transmembrane region" description="Helical" evidence="10">
    <location>
        <begin position="308"/>
        <end position="329"/>
    </location>
</feature>
<feature type="transmembrane region" description="Helical" evidence="10">
    <location>
        <begin position="282"/>
        <end position="302"/>
    </location>
</feature>
<dbReference type="PANTHER" id="PTHR21137">
    <property type="entry name" value="ODORANT RECEPTOR"/>
    <property type="match status" value="1"/>
</dbReference>
<keyword evidence="6 10" id="KW-1133">Transmembrane helix</keyword>
<sequence>MGKKLGDVFPLKDPAKRVLFIPKLMLEAVNFWPEKRNRCTKITNWIFIMTCVIVECGQIAFVIENMSDFTKIASALTTISTTFQSIVKLTVLYFNSDTLSSILSQIWRKFWPANIAGAKTENQIRTFNMIFICTDVAMFVSGFLFAFGFLSLPLRVGSRVLPFESVYPFDWSKSPFYEVIYVVQWMTNIALILVGICGHDYLFMGICNNVISQYILLKEVIKNLGKLEAETINRKFLGLSASSSKNKIADEDTKLLQSCIDQHAMLTHVCKQVENIFNISSGIQLVASVTALCMAAFIVTLGETDFTILTTVGVYLLGHLLQLFLFCILGNEVTYHANDFPVSVFSSEWYNVEKLNIKKDIQFVIARAQRQVKFSALGIMPLDMQTFISVLRLSFSFYTMLSTMA</sequence>
<reference evidence="11 12" key="1">
    <citation type="submission" date="2017-03" db="EMBL/GenBank/DDBJ databases">
        <title>Genome of the blue death feigning beetle - Asbolus verrucosus.</title>
        <authorList>
            <person name="Rider S.D."/>
        </authorList>
    </citation>
    <scope>NUCLEOTIDE SEQUENCE [LARGE SCALE GENOMIC DNA]</scope>
    <source>
        <strain evidence="11">Butters</strain>
        <tissue evidence="11">Head and leg muscle</tissue>
    </source>
</reference>
<comment type="similarity">
    <text evidence="10">Belongs to the insect chemoreceptor superfamily. Heteromeric odorant receptor channel (TC 1.A.69) family.</text>
</comment>
<keyword evidence="7 10" id="KW-0472">Membrane</keyword>
<evidence type="ECO:0000256" key="9">
    <source>
        <dbReference type="ARBA" id="ARBA00023224"/>
    </source>
</evidence>
<feature type="transmembrane region" description="Helical" evidence="10">
    <location>
        <begin position="129"/>
        <end position="156"/>
    </location>
</feature>
<dbReference type="GO" id="GO:0007165">
    <property type="term" value="P:signal transduction"/>
    <property type="evidence" value="ECO:0007669"/>
    <property type="project" value="UniProtKB-KW"/>
</dbReference>
<dbReference type="Proteomes" id="UP000292052">
    <property type="component" value="Unassembled WGS sequence"/>
</dbReference>
<dbReference type="GO" id="GO:0004984">
    <property type="term" value="F:olfactory receptor activity"/>
    <property type="evidence" value="ECO:0007669"/>
    <property type="project" value="InterPro"/>
</dbReference>
<keyword evidence="12" id="KW-1185">Reference proteome</keyword>
<keyword evidence="2" id="KW-1003">Cell membrane</keyword>
<comment type="subcellular location">
    <subcellularLocation>
        <location evidence="1 10">Cell membrane</location>
        <topology evidence="1 10">Multi-pass membrane protein</topology>
    </subcellularLocation>
</comment>
<evidence type="ECO:0000256" key="5">
    <source>
        <dbReference type="ARBA" id="ARBA00022725"/>
    </source>
</evidence>
<dbReference type="GO" id="GO:0005886">
    <property type="term" value="C:plasma membrane"/>
    <property type="evidence" value="ECO:0007669"/>
    <property type="project" value="UniProtKB-SubCell"/>
</dbReference>
<dbReference type="EMBL" id="QDEB01126161">
    <property type="protein sequence ID" value="RZB39679.1"/>
    <property type="molecule type" value="Genomic_DNA"/>
</dbReference>
<evidence type="ECO:0000313" key="11">
    <source>
        <dbReference type="EMBL" id="RZB39679.1"/>
    </source>
</evidence>
<keyword evidence="9 10" id="KW-0807">Transducer</keyword>
<evidence type="ECO:0000313" key="12">
    <source>
        <dbReference type="Proteomes" id="UP000292052"/>
    </source>
</evidence>
<comment type="caution">
    <text evidence="11">The sequence shown here is derived from an EMBL/GenBank/DDBJ whole genome shotgun (WGS) entry which is preliminary data.</text>
</comment>
<dbReference type="OrthoDB" id="6743260at2759"/>
<protein>
    <recommendedName>
        <fullName evidence="10">Odorant receptor</fullName>
    </recommendedName>
</protein>
<evidence type="ECO:0000256" key="4">
    <source>
        <dbReference type="ARBA" id="ARBA00022692"/>
    </source>
</evidence>
<evidence type="ECO:0000256" key="2">
    <source>
        <dbReference type="ARBA" id="ARBA00022475"/>
    </source>
</evidence>
<accession>A0A482V9A7</accession>
<evidence type="ECO:0000256" key="10">
    <source>
        <dbReference type="RuleBase" id="RU351113"/>
    </source>
</evidence>
<dbReference type="PANTHER" id="PTHR21137:SF35">
    <property type="entry name" value="ODORANT RECEPTOR 19A-RELATED"/>
    <property type="match status" value="1"/>
</dbReference>
<evidence type="ECO:0000256" key="1">
    <source>
        <dbReference type="ARBA" id="ARBA00004651"/>
    </source>
</evidence>
<gene>
    <name evidence="11" type="ORF">BDFB_005966</name>
</gene>
<keyword evidence="4 10" id="KW-0812">Transmembrane</keyword>
<feature type="transmembrane region" description="Helical" evidence="10">
    <location>
        <begin position="176"/>
        <end position="196"/>
    </location>
</feature>
<keyword evidence="8 10" id="KW-0675">Receptor</keyword>
<evidence type="ECO:0000256" key="6">
    <source>
        <dbReference type="ARBA" id="ARBA00022989"/>
    </source>
</evidence>
<evidence type="ECO:0000256" key="8">
    <source>
        <dbReference type="ARBA" id="ARBA00023170"/>
    </source>
</evidence>
<keyword evidence="5 10" id="KW-0552">Olfaction</keyword>
<evidence type="ECO:0000256" key="7">
    <source>
        <dbReference type="ARBA" id="ARBA00023136"/>
    </source>
</evidence>